<feature type="transmembrane region" description="Helical" evidence="7">
    <location>
        <begin position="257"/>
        <end position="279"/>
    </location>
</feature>
<gene>
    <name evidence="8" type="ORF">FZ934_01930</name>
</gene>
<dbReference type="InterPro" id="IPR037294">
    <property type="entry name" value="ABC_BtuC-like"/>
</dbReference>
<dbReference type="EMBL" id="CP043498">
    <property type="protein sequence ID" value="QFY59307.1"/>
    <property type="molecule type" value="Genomic_DNA"/>
</dbReference>
<dbReference type="KEGG" id="rgr:FZ934_01930"/>
<dbReference type="OrthoDB" id="9804300at2"/>
<comment type="subcellular location">
    <subcellularLocation>
        <location evidence="6">Cell membrane</location>
        <topology evidence="6">Multi-pass membrane protein</topology>
    </subcellularLocation>
    <subcellularLocation>
        <location evidence="1">Membrane</location>
        <topology evidence="1">Multi-pass membrane protein</topology>
    </subcellularLocation>
</comment>
<evidence type="ECO:0000256" key="6">
    <source>
        <dbReference type="RuleBase" id="RU003943"/>
    </source>
</evidence>
<dbReference type="GO" id="GO:0055085">
    <property type="term" value="P:transmembrane transport"/>
    <property type="evidence" value="ECO:0007669"/>
    <property type="project" value="InterPro"/>
</dbReference>
<accession>A0A5Q0C5I2</accession>
<dbReference type="Proteomes" id="UP000326881">
    <property type="component" value="Chromosome"/>
</dbReference>
<sequence>MSAYDLFIAPFADYGFMRRALVACLCLGMGSGPIGVLLVLRRMSLVGDAMSHAILPGAAIGYMVAGSLSLTAMGLGGLVAGLAVALLSGAVSRATVLQEDASFASFYLASLALGVLIVSLRGSSIDLLHVLFGTILAIDAPALHQIGAITTVTLLTLAVIYRPLVVECFDPGFLRAVGGRGPLYHFLFLLLVVLTLVASFQALGTLMAVGLMMLPAAIAQLWCRSLPSMMAVAGASAVASGYLGLVASYHFELASGPTIIMTAALIYGLSIVFAPAGLLRRYFPRPHLEG</sequence>
<keyword evidence="4 7" id="KW-1133">Transmembrane helix</keyword>
<dbReference type="Gene3D" id="1.10.3470.10">
    <property type="entry name" value="ABC transporter involved in vitamin B12 uptake, BtuC"/>
    <property type="match status" value="1"/>
</dbReference>
<dbReference type="GO" id="GO:0043190">
    <property type="term" value="C:ATP-binding cassette (ABC) transporter complex"/>
    <property type="evidence" value="ECO:0007669"/>
    <property type="project" value="InterPro"/>
</dbReference>
<feature type="transmembrane region" description="Helical" evidence="7">
    <location>
        <begin position="103"/>
        <end position="122"/>
    </location>
</feature>
<evidence type="ECO:0000256" key="2">
    <source>
        <dbReference type="ARBA" id="ARBA00008034"/>
    </source>
</evidence>
<evidence type="ECO:0000256" key="1">
    <source>
        <dbReference type="ARBA" id="ARBA00004141"/>
    </source>
</evidence>
<evidence type="ECO:0000256" key="7">
    <source>
        <dbReference type="SAM" id="Phobius"/>
    </source>
</evidence>
<feature type="transmembrane region" description="Helical" evidence="7">
    <location>
        <begin position="142"/>
        <end position="161"/>
    </location>
</feature>
<evidence type="ECO:0000313" key="8">
    <source>
        <dbReference type="EMBL" id="QFY59307.1"/>
    </source>
</evidence>
<dbReference type="SUPFAM" id="SSF81345">
    <property type="entry name" value="ABC transporter involved in vitamin B12 uptake, BtuC"/>
    <property type="match status" value="1"/>
</dbReference>
<dbReference type="InterPro" id="IPR001626">
    <property type="entry name" value="ABC_TroCD"/>
</dbReference>
<evidence type="ECO:0000256" key="3">
    <source>
        <dbReference type="ARBA" id="ARBA00022692"/>
    </source>
</evidence>
<evidence type="ECO:0000313" key="9">
    <source>
        <dbReference type="Proteomes" id="UP000326881"/>
    </source>
</evidence>
<feature type="transmembrane region" description="Helical" evidence="7">
    <location>
        <begin position="20"/>
        <end position="40"/>
    </location>
</feature>
<keyword evidence="9" id="KW-1185">Reference proteome</keyword>
<evidence type="ECO:0000256" key="5">
    <source>
        <dbReference type="ARBA" id="ARBA00023136"/>
    </source>
</evidence>
<dbReference type="PANTHER" id="PTHR30477:SF13">
    <property type="entry name" value="IRON TRANSPORT SYSTEM MEMBRANE PROTEIN HI_0360-RELATED"/>
    <property type="match status" value="1"/>
</dbReference>
<feature type="transmembrane region" description="Helical" evidence="7">
    <location>
        <begin position="70"/>
        <end position="91"/>
    </location>
</feature>
<name>A0A5Q0C5I2_9HYPH</name>
<keyword evidence="3 6" id="KW-0812">Transmembrane</keyword>
<dbReference type="PANTHER" id="PTHR30477">
    <property type="entry name" value="ABC-TRANSPORTER METAL-BINDING PROTEIN"/>
    <property type="match status" value="1"/>
</dbReference>
<comment type="similarity">
    <text evidence="2 6">Belongs to the ABC-3 integral membrane protein family.</text>
</comment>
<keyword evidence="6" id="KW-0813">Transport</keyword>
<protein>
    <submittedName>
        <fullName evidence="8">Metal ABC transporter permease</fullName>
    </submittedName>
</protein>
<keyword evidence="5 7" id="KW-0472">Membrane</keyword>
<dbReference type="AlphaFoldDB" id="A0A5Q0C5I2"/>
<dbReference type="GO" id="GO:0010043">
    <property type="term" value="P:response to zinc ion"/>
    <property type="evidence" value="ECO:0007669"/>
    <property type="project" value="TreeGrafter"/>
</dbReference>
<feature type="transmembrane region" description="Helical" evidence="7">
    <location>
        <begin position="230"/>
        <end position="251"/>
    </location>
</feature>
<proteinExistence type="inferred from homology"/>
<evidence type="ECO:0000256" key="4">
    <source>
        <dbReference type="ARBA" id="ARBA00022989"/>
    </source>
</evidence>
<reference evidence="8 9" key="1">
    <citation type="submission" date="2019-08" db="EMBL/GenBank/DDBJ databases">
        <title>Prosopis cineraria nodule microbiome.</title>
        <authorList>
            <person name="Ali R."/>
            <person name="Chaluvadi S.R."/>
            <person name="Wang X."/>
        </authorList>
    </citation>
    <scope>NUCLEOTIDE SEQUENCE [LARGE SCALE GENOMIC DNA]</scope>
    <source>
        <strain evidence="8 9">BG7</strain>
    </source>
</reference>
<feature type="transmembrane region" description="Helical" evidence="7">
    <location>
        <begin position="182"/>
        <end position="200"/>
    </location>
</feature>
<dbReference type="RefSeq" id="WP_153269679.1">
    <property type="nucleotide sequence ID" value="NZ_CP043498.1"/>
</dbReference>
<dbReference type="Pfam" id="PF00950">
    <property type="entry name" value="ABC-3"/>
    <property type="match status" value="1"/>
</dbReference>
<organism evidence="8 9">
    <name type="scientific">Rhizobium grahamii</name>
    <dbReference type="NCBI Taxonomy" id="1120045"/>
    <lineage>
        <taxon>Bacteria</taxon>
        <taxon>Pseudomonadati</taxon>
        <taxon>Pseudomonadota</taxon>
        <taxon>Alphaproteobacteria</taxon>
        <taxon>Hyphomicrobiales</taxon>
        <taxon>Rhizobiaceae</taxon>
        <taxon>Rhizobium/Agrobacterium group</taxon>
        <taxon>Rhizobium</taxon>
    </lineage>
</organism>